<dbReference type="PRINTS" id="PR00370">
    <property type="entry name" value="FMOXYGENASE"/>
</dbReference>
<dbReference type="SUPFAM" id="SSF51905">
    <property type="entry name" value="FAD/NAD(P)-binding domain"/>
    <property type="match status" value="2"/>
</dbReference>
<keyword evidence="2" id="KW-0285">Flavoprotein</keyword>
<dbReference type="PROSITE" id="PS51257">
    <property type="entry name" value="PROKAR_LIPOPROTEIN"/>
    <property type="match status" value="1"/>
</dbReference>
<evidence type="ECO:0000313" key="7">
    <source>
        <dbReference type="Proteomes" id="UP000001396"/>
    </source>
</evidence>
<dbReference type="GO" id="GO:0004499">
    <property type="term" value="F:N,N-dimethylaniline monooxygenase activity"/>
    <property type="evidence" value="ECO:0007669"/>
    <property type="project" value="InterPro"/>
</dbReference>
<dbReference type="OMA" id="CCTGYDI"/>
<evidence type="ECO:0000256" key="1">
    <source>
        <dbReference type="ARBA" id="ARBA00009183"/>
    </source>
</evidence>
<dbReference type="GeneID" id="31359233"/>
<comment type="similarity">
    <text evidence="1">Belongs to the FMO family.</text>
</comment>
<proteinExistence type="inferred from homology"/>
<dbReference type="FunCoup" id="D3B6J8">
    <property type="interactions" value="6"/>
</dbReference>
<dbReference type="EMBL" id="ADBJ01000017">
    <property type="protein sequence ID" value="EFA82968.1"/>
    <property type="molecule type" value="Genomic_DNA"/>
</dbReference>
<dbReference type="RefSeq" id="XP_020435085.1">
    <property type="nucleotide sequence ID" value="XM_020574671.1"/>
</dbReference>
<protein>
    <recommendedName>
        <fullName evidence="8">Flavin-containing monooxygenase</fullName>
    </recommendedName>
</protein>
<dbReference type="Pfam" id="PF00743">
    <property type="entry name" value="FMO-like"/>
    <property type="match status" value="2"/>
</dbReference>
<gene>
    <name evidence="6" type="ORF">PPL_03746</name>
</gene>
<dbReference type="Proteomes" id="UP000001396">
    <property type="component" value="Unassembled WGS sequence"/>
</dbReference>
<reference evidence="6 7" key="1">
    <citation type="journal article" date="2011" name="Genome Res.">
        <title>Phylogeny-wide analysis of social amoeba genomes highlights ancient origins for complex intercellular communication.</title>
        <authorList>
            <person name="Heidel A.J."/>
            <person name="Lawal H.M."/>
            <person name="Felder M."/>
            <person name="Schilde C."/>
            <person name="Helps N.R."/>
            <person name="Tunggal B."/>
            <person name="Rivero F."/>
            <person name="John U."/>
            <person name="Schleicher M."/>
            <person name="Eichinger L."/>
            <person name="Platzer M."/>
            <person name="Noegel A.A."/>
            <person name="Schaap P."/>
            <person name="Gloeckner G."/>
        </authorList>
    </citation>
    <scope>NUCLEOTIDE SEQUENCE [LARGE SCALE GENOMIC DNA]</scope>
    <source>
        <strain evidence="7">ATCC 26659 / Pp 5 / PN500</strain>
    </source>
</reference>
<dbReference type="AlphaFoldDB" id="D3B6J8"/>
<keyword evidence="3" id="KW-0274">FAD</keyword>
<keyword evidence="7" id="KW-1185">Reference proteome</keyword>
<evidence type="ECO:0008006" key="8">
    <source>
        <dbReference type="Google" id="ProtNLM"/>
    </source>
</evidence>
<evidence type="ECO:0000256" key="5">
    <source>
        <dbReference type="ARBA" id="ARBA00023002"/>
    </source>
</evidence>
<dbReference type="STRING" id="670386.D3B6J8"/>
<evidence type="ECO:0000256" key="4">
    <source>
        <dbReference type="ARBA" id="ARBA00022857"/>
    </source>
</evidence>
<dbReference type="PIRSF" id="PIRSF000332">
    <property type="entry name" value="FMO"/>
    <property type="match status" value="1"/>
</dbReference>
<dbReference type="Gene3D" id="3.50.50.60">
    <property type="entry name" value="FAD/NAD(P)-binding domain"/>
    <property type="match status" value="2"/>
</dbReference>
<dbReference type="InParanoid" id="D3B6J8"/>
<dbReference type="InterPro" id="IPR000960">
    <property type="entry name" value="Flavin_mOase"/>
</dbReference>
<dbReference type="GO" id="GO:0050660">
    <property type="term" value="F:flavin adenine dinucleotide binding"/>
    <property type="evidence" value="ECO:0007669"/>
    <property type="project" value="InterPro"/>
</dbReference>
<comment type="caution">
    <text evidence="6">The sequence shown here is derived from an EMBL/GenBank/DDBJ whole genome shotgun (WGS) entry which is preliminary data.</text>
</comment>
<organism evidence="6 7">
    <name type="scientific">Heterostelium pallidum (strain ATCC 26659 / Pp 5 / PN500)</name>
    <name type="common">Cellular slime mold</name>
    <name type="synonym">Polysphondylium pallidum</name>
    <dbReference type="NCBI Taxonomy" id="670386"/>
    <lineage>
        <taxon>Eukaryota</taxon>
        <taxon>Amoebozoa</taxon>
        <taxon>Evosea</taxon>
        <taxon>Eumycetozoa</taxon>
        <taxon>Dictyostelia</taxon>
        <taxon>Acytosteliales</taxon>
        <taxon>Acytosteliaceae</taxon>
        <taxon>Heterostelium</taxon>
    </lineage>
</organism>
<keyword evidence="5" id="KW-0560">Oxidoreductase</keyword>
<dbReference type="InterPro" id="IPR020946">
    <property type="entry name" value="Flavin_mOase-like"/>
</dbReference>
<dbReference type="PANTHER" id="PTHR23023">
    <property type="entry name" value="DIMETHYLANILINE MONOOXYGENASE"/>
    <property type="match status" value="1"/>
</dbReference>
<sequence length="517" mass="59514">MNPNRTVAIIGGGPAGLVSCKSALEAGMLPTLFEKNRDIGGVWSKSSGFVWDSLRVNFAVYAMVFSDFPWEADWHTGNYPPHVQLSQYLERYANHFNLMKHIKFNSTVTRVYQAPGSQRWTVQYNQDQSETFDCVIVASGKFNNPRTPNIPGIESFTGTYIHSREYKNRQQFRGQSFLVVGDNHSGAEISADLAGNHDDVSVTQLMKRPKWIIKREQPRYLLDPTKEPAVEEEEAPSKETVPYEFILYCRKSIDYDNEKYKSPEERFIHKNEWLSKLCSKQQTNENLRKQLPIQDTPSYTISDVYTDLVLKGRITIERSEVIRIDGKTIHFSKGEPKQFDHIIFANGYSYEISFLDKDLLEDLHYDPSNRLIPIALHKSVFPPTKWQNIAFVGWYVGALFPVTELQSRWVSQVLSQQMSPPTSEQINAGILDELAIRKNRFNLRLPHANMVVMADKIASQFGVLPDFERIKREDPDLYKLIYNNFSSPAIYRLSGPYSKPELAKQILSNINKQFYDI</sequence>
<dbReference type="InterPro" id="IPR036188">
    <property type="entry name" value="FAD/NAD-bd_sf"/>
</dbReference>
<name>D3B6J8_HETP5</name>
<accession>D3B6J8</accession>
<dbReference type="InterPro" id="IPR050346">
    <property type="entry name" value="FMO-like"/>
</dbReference>
<dbReference type="GO" id="GO:0050661">
    <property type="term" value="F:NADP binding"/>
    <property type="evidence" value="ECO:0007669"/>
    <property type="project" value="InterPro"/>
</dbReference>
<evidence type="ECO:0000256" key="2">
    <source>
        <dbReference type="ARBA" id="ARBA00022630"/>
    </source>
</evidence>
<evidence type="ECO:0000313" key="6">
    <source>
        <dbReference type="EMBL" id="EFA82968.1"/>
    </source>
</evidence>
<evidence type="ECO:0000256" key="3">
    <source>
        <dbReference type="ARBA" id="ARBA00022827"/>
    </source>
</evidence>
<keyword evidence="4" id="KW-0521">NADP</keyword>